<dbReference type="PANTHER" id="PTHR11669:SF0">
    <property type="entry name" value="PROTEIN STICHEL-LIKE 2"/>
    <property type="match status" value="1"/>
</dbReference>
<dbReference type="AlphaFoldDB" id="A0A1F5N915"/>
<keyword evidence="7" id="KW-0862">Zinc</keyword>
<keyword evidence="6 11" id="KW-0547">Nucleotide-binding</keyword>
<protein>
    <recommendedName>
        <fullName evidence="11">DNA polymerase III subunit gamma/tau</fullName>
        <ecNumber evidence="11">2.7.7.7</ecNumber>
    </recommendedName>
</protein>
<dbReference type="Gene3D" id="3.40.50.300">
    <property type="entry name" value="P-loop containing nucleotide triphosphate hydrolases"/>
    <property type="match status" value="1"/>
</dbReference>
<keyword evidence="3 11" id="KW-0548">Nucleotidyltransferase</keyword>
<keyword evidence="4 11" id="KW-0235">DNA replication</keyword>
<dbReference type="InterPro" id="IPR027417">
    <property type="entry name" value="P-loop_NTPase"/>
</dbReference>
<evidence type="ECO:0000256" key="7">
    <source>
        <dbReference type="ARBA" id="ARBA00022833"/>
    </source>
</evidence>
<dbReference type="PRINTS" id="PR00300">
    <property type="entry name" value="CLPPROTEASEA"/>
</dbReference>
<dbReference type="CDD" id="cd00009">
    <property type="entry name" value="AAA"/>
    <property type="match status" value="1"/>
</dbReference>
<evidence type="ECO:0000256" key="5">
    <source>
        <dbReference type="ARBA" id="ARBA00022723"/>
    </source>
</evidence>
<keyword evidence="5" id="KW-0479">Metal-binding</keyword>
<evidence type="ECO:0000256" key="10">
    <source>
        <dbReference type="ARBA" id="ARBA00049244"/>
    </source>
</evidence>
<keyword evidence="2 11" id="KW-0808">Transferase</keyword>
<proteinExistence type="inferred from homology"/>
<dbReference type="SUPFAM" id="SSF48019">
    <property type="entry name" value="post-AAA+ oligomerization domain-like"/>
    <property type="match status" value="1"/>
</dbReference>
<keyword evidence="9 11" id="KW-0239">DNA-directed DNA polymerase</keyword>
<evidence type="ECO:0000256" key="11">
    <source>
        <dbReference type="RuleBase" id="RU364063"/>
    </source>
</evidence>
<dbReference type="InterPro" id="IPR012763">
    <property type="entry name" value="DNA_pol_III_sug/sutau_N"/>
</dbReference>
<dbReference type="InterPro" id="IPR001270">
    <property type="entry name" value="ClpA/B"/>
</dbReference>
<dbReference type="EC" id="2.7.7.7" evidence="11"/>
<organism evidence="13 14">
    <name type="scientific">Candidatus Doudnabacteria bacterium RIFCSPHIGHO2_01_FULL_41_86</name>
    <dbReference type="NCBI Taxonomy" id="1817821"/>
    <lineage>
        <taxon>Bacteria</taxon>
        <taxon>Candidatus Doudnaibacteriota</taxon>
    </lineage>
</organism>
<name>A0A1F5N915_9BACT</name>
<dbReference type="SUPFAM" id="SSF52540">
    <property type="entry name" value="P-loop containing nucleoside triphosphate hydrolases"/>
    <property type="match status" value="1"/>
</dbReference>
<dbReference type="PANTHER" id="PTHR11669">
    <property type="entry name" value="REPLICATION FACTOR C / DNA POLYMERASE III GAMMA-TAU SUBUNIT"/>
    <property type="match status" value="1"/>
</dbReference>
<evidence type="ECO:0000256" key="1">
    <source>
        <dbReference type="ARBA" id="ARBA00006360"/>
    </source>
</evidence>
<keyword evidence="8 11" id="KW-0067">ATP-binding</keyword>
<evidence type="ECO:0000313" key="14">
    <source>
        <dbReference type="Proteomes" id="UP000177610"/>
    </source>
</evidence>
<dbReference type="Pfam" id="PF22608">
    <property type="entry name" value="DNAX_ATPase_lid"/>
    <property type="match status" value="1"/>
</dbReference>
<comment type="similarity">
    <text evidence="1 11">Belongs to the DnaX/STICHEL family.</text>
</comment>
<comment type="subunit">
    <text evidence="11">DNA polymerase III contains a core (composed of alpha, epsilon and theta chains) that associates with a tau subunit. This core dimerizes to form the POLIII' complex. PolIII' associates with the gamma complex (composed of gamma, delta, delta', psi and chi chains) and with the beta chain to form the complete DNA polymerase III complex.</text>
</comment>
<dbReference type="Pfam" id="PF13177">
    <property type="entry name" value="DNA_pol3_delta2"/>
    <property type="match status" value="1"/>
</dbReference>
<dbReference type="CDD" id="cd18137">
    <property type="entry name" value="HLD_clamp_pol_III_gamma_tau"/>
    <property type="match status" value="1"/>
</dbReference>
<dbReference type="GO" id="GO:0009360">
    <property type="term" value="C:DNA polymerase III complex"/>
    <property type="evidence" value="ECO:0007669"/>
    <property type="project" value="InterPro"/>
</dbReference>
<evidence type="ECO:0000256" key="6">
    <source>
        <dbReference type="ARBA" id="ARBA00022741"/>
    </source>
</evidence>
<dbReference type="GO" id="GO:0005524">
    <property type="term" value="F:ATP binding"/>
    <property type="evidence" value="ECO:0007669"/>
    <property type="project" value="UniProtKB-KW"/>
</dbReference>
<dbReference type="GO" id="GO:0046872">
    <property type="term" value="F:metal ion binding"/>
    <property type="evidence" value="ECO:0007669"/>
    <property type="project" value="UniProtKB-KW"/>
</dbReference>
<dbReference type="Pfam" id="PF12169">
    <property type="entry name" value="DNA_pol3_gamma3"/>
    <property type="match status" value="1"/>
</dbReference>
<comment type="catalytic activity">
    <reaction evidence="10 11">
        <text>DNA(n) + a 2'-deoxyribonucleoside 5'-triphosphate = DNA(n+1) + diphosphate</text>
        <dbReference type="Rhea" id="RHEA:22508"/>
        <dbReference type="Rhea" id="RHEA-COMP:17339"/>
        <dbReference type="Rhea" id="RHEA-COMP:17340"/>
        <dbReference type="ChEBI" id="CHEBI:33019"/>
        <dbReference type="ChEBI" id="CHEBI:61560"/>
        <dbReference type="ChEBI" id="CHEBI:173112"/>
        <dbReference type="EC" id="2.7.7.7"/>
    </reaction>
</comment>
<dbReference type="NCBIfam" id="TIGR02397">
    <property type="entry name" value="dnaX_nterm"/>
    <property type="match status" value="1"/>
</dbReference>
<dbReference type="Proteomes" id="UP000177610">
    <property type="component" value="Unassembled WGS sequence"/>
</dbReference>
<evidence type="ECO:0000313" key="13">
    <source>
        <dbReference type="EMBL" id="OGE74147.1"/>
    </source>
</evidence>
<dbReference type="InterPro" id="IPR048448">
    <property type="entry name" value="DnaX-like_C"/>
</dbReference>
<evidence type="ECO:0000256" key="9">
    <source>
        <dbReference type="ARBA" id="ARBA00022932"/>
    </source>
</evidence>
<evidence type="ECO:0000256" key="2">
    <source>
        <dbReference type="ARBA" id="ARBA00022679"/>
    </source>
</evidence>
<comment type="caution">
    <text evidence="13">The sequence shown here is derived from an EMBL/GenBank/DDBJ whole genome shotgun (WGS) entry which is preliminary data.</text>
</comment>
<dbReference type="InterPro" id="IPR045085">
    <property type="entry name" value="HLD_clamp_pol_III_gamma_tau"/>
</dbReference>
<dbReference type="Pfam" id="PF20964">
    <property type="entry name" value="DnaX_C"/>
    <property type="match status" value="1"/>
</dbReference>
<dbReference type="EMBL" id="MFEH01000001">
    <property type="protein sequence ID" value="OGE74147.1"/>
    <property type="molecule type" value="Genomic_DNA"/>
</dbReference>
<dbReference type="FunFam" id="3.40.50.300:FF:000014">
    <property type="entry name" value="DNA polymerase III subunit gamma/tau"/>
    <property type="match status" value="1"/>
</dbReference>
<dbReference type="NCBIfam" id="NF004046">
    <property type="entry name" value="PRK05563.1"/>
    <property type="match status" value="1"/>
</dbReference>
<evidence type="ECO:0000256" key="8">
    <source>
        <dbReference type="ARBA" id="ARBA00022840"/>
    </source>
</evidence>
<dbReference type="InterPro" id="IPR050238">
    <property type="entry name" value="DNA_Rep/Repair_Clamp_Loader"/>
</dbReference>
<sequence length="494" mass="55091">MNLVLYRKYRPLNFGSVVNQEHIKTTLANAVANNRVGHAYLFTGPRGVGKTTLARIFARAINCQNRTGSEPCNECEICKPFLENTSLDLLEIDAASHTGVDNIRELIDHLQFAPTKATYKVIIVDEVHMLSKGAFNALLKTLEEPPSHAVFILATTEIHKVPATIISRTQRFDFKKVGIADLSKHLAYVASDNQIKVSEGALMEIATAADGSFRDGLSLLDQVMNYAEGEITEELVETVLGLTGVKTLSKFLDLLVENQTQEAVSFISDLTYGGKDLYQFEKDFLEYLRKILLTKVGTTSDFGYTEEISQKMKDQAQALELPRIMQIIQIFQKAEGEIKWSSIQSLPLELAAVEATEENNPPQSPLILRGDEAAEEPPLNVREGEGELFAKVQAHWPQILEKLKEYNHSLISSLKLAQPISIEGKELVVIFPYKFHKDAIEARKNRIVVDQVIEEVTGLKLMVKPTLQKGEAQVEQKDELVESALKIMGGEVEN</sequence>
<dbReference type="GO" id="GO:0003887">
    <property type="term" value="F:DNA-directed DNA polymerase activity"/>
    <property type="evidence" value="ECO:0007669"/>
    <property type="project" value="UniProtKB-KW"/>
</dbReference>
<dbReference type="Gene3D" id="1.20.272.10">
    <property type="match status" value="1"/>
</dbReference>
<evidence type="ECO:0000259" key="12">
    <source>
        <dbReference type="SMART" id="SM00382"/>
    </source>
</evidence>
<dbReference type="GO" id="GO:0006261">
    <property type="term" value="P:DNA-templated DNA replication"/>
    <property type="evidence" value="ECO:0007669"/>
    <property type="project" value="TreeGrafter"/>
</dbReference>
<accession>A0A1F5N915</accession>
<comment type="function">
    <text evidence="11">DNA polymerase III is a complex, multichain enzyme responsible for most of the replicative synthesis in bacteria. This DNA polymerase also exhibits 3' to 5' exonuclease activity.</text>
</comment>
<dbReference type="InterPro" id="IPR008921">
    <property type="entry name" value="DNA_pol3_clamp-load_cplx_C"/>
</dbReference>
<reference evidence="13 14" key="1">
    <citation type="journal article" date="2016" name="Nat. Commun.">
        <title>Thousands of microbial genomes shed light on interconnected biogeochemical processes in an aquifer system.</title>
        <authorList>
            <person name="Anantharaman K."/>
            <person name="Brown C.T."/>
            <person name="Hug L.A."/>
            <person name="Sharon I."/>
            <person name="Castelle C.J."/>
            <person name="Probst A.J."/>
            <person name="Thomas B.C."/>
            <person name="Singh A."/>
            <person name="Wilkins M.J."/>
            <person name="Karaoz U."/>
            <person name="Brodie E.L."/>
            <person name="Williams K.H."/>
            <person name="Hubbard S.S."/>
            <person name="Banfield J.F."/>
        </authorList>
    </citation>
    <scope>NUCLEOTIDE SEQUENCE [LARGE SCALE GENOMIC DNA]</scope>
</reference>
<dbReference type="SMART" id="SM00382">
    <property type="entry name" value="AAA"/>
    <property type="match status" value="1"/>
</dbReference>
<dbReference type="Gene3D" id="1.10.8.60">
    <property type="match status" value="1"/>
</dbReference>
<dbReference type="STRING" id="1817821.A2717_01190"/>
<dbReference type="InterPro" id="IPR003593">
    <property type="entry name" value="AAA+_ATPase"/>
</dbReference>
<feature type="domain" description="AAA+ ATPase" evidence="12">
    <location>
        <begin position="36"/>
        <end position="178"/>
    </location>
</feature>
<dbReference type="InterPro" id="IPR022754">
    <property type="entry name" value="DNA_pol_III_gamma-3"/>
</dbReference>
<dbReference type="GO" id="GO:0003677">
    <property type="term" value="F:DNA binding"/>
    <property type="evidence" value="ECO:0007669"/>
    <property type="project" value="InterPro"/>
</dbReference>
<evidence type="ECO:0000256" key="4">
    <source>
        <dbReference type="ARBA" id="ARBA00022705"/>
    </source>
</evidence>
<gene>
    <name evidence="11" type="primary">dnaX</name>
    <name evidence="13" type="ORF">A2717_01190</name>
</gene>
<evidence type="ECO:0000256" key="3">
    <source>
        <dbReference type="ARBA" id="ARBA00022695"/>
    </source>
</evidence>